<keyword evidence="5 7" id="KW-1133">Transmembrane helix</keyword>
<feature type="transmembrane region" description="Helical" evidence="7">
    <location>
        <begin position="176"/>
        <end position="196"/>
    </location>
</feature>
<dbReference type="PANTHER" id="PTHR32322:SF18">
    <property type="entry name" value="S-ADENOSYLMETHIONINE_S-ADENOSYLHOMOCYSTEINE TRANSPORTER"/>
    <property type="match status" value="1"/>
</dbReference>
<evidence type="ECO:0000256" key="3">
    <source>
        <dbReference type="ARBA" id="ARBA00022475"/>
    </source>
</evidence>
<feature type="transmembrane region" description="Helical" evidence="7">
    <location>
        <begin position="95"/>
        <end position="112"/>
    </location>
</feature>
<evidence type="ECO:0000259" key="8">
    <source>
        <dbReference type="Pfam" id="PF00892"/>
    </source>
</evidence>
<dbReference type="AlphaFoldDB" id="A0A0P9GVB6"/>
<evidence type="ECO:0000313" key="10">
    <source>
        <dbReference type="Proteomes" id="UP000050482"/>
    </source>
</evidence>
<dbReference type="SUPFAM" id="SSF103481">
    <property type="entry name" value="Multidrug resistance efflux transporter EmrE"/>
    <property type="match status" value="2"/>
</dbReference>
<dbReference type="InterPro" id="IPR037185">
    <property type="entry name" value="EmrE-like"/>
</dbReference>
<evidence type="ECO:0000256" key="4">
    <source>
        <dbReference type="ARBA" id="ARBA00022692"/>
    </source>
</evidence>
<feature type="transmembrane region" description="Helical" evidence="7">
    <location>
        <begin position="152"/>
        <end position="169"/>
    </location>
</feature>
<gene>
    <name evidence="9" type="ORF">AN477_03375</name>
</gene>
<feature type="transmembrane region" description="Helical" evidence="7">
    <location>
        <begin position="124"/>
        <end position="146"/>
    </location>
</feature>
<dbReference type="Gene3D" id="1.10.3730.20">
    <property type="match status" value="1"/>
</dbReference>
<reference evidence="9 10" key="1">
    <citation type="submission" date="2015-09" db="EMBL/GenBank/DDBJ databases">
        <title>Draft genome sequence of Alicyclobacillus ferrooxydans DSM 22381.</title>
        <authorList>
            <person name="Hemp J."/>
        </authorList>
    </citation>
    <scope>NUCLEOTIDE SEQUENCE [LARGE SCALE GENOMIC DNA]</scope>
    <source>
        <strain evidence="9 10">TC-34</strain>
    </source>
</reference>
<keyword evidence="4 7" id="KW-0812">Transmembrane</keyword>
<dbReference type="InterPro" id="IPR000620">
    <property type="entry name" value="EamA_dom"/>
</dbReference>
<evidence type="ECO:0000256" key="2">
    <source>
        <dbReference type="ARBA" id="ARBA00007362"/>
    </source>
</evidence>
<feature type="transmembrane region" description="Helical" evidence="7">
    <location>
        <begin position="266"/>
        <end position="284"/>
    </location>
</feature>
<evidence type="ECO:0000256" key="1">
    <source>
        <dbReference type="ARBA" id="ARBA00004651"/>
    </source>
</evidence>
<dbReference type="STRING" id="471514.AN477_03375"/>
<protein>
    <submittedName>
        <fullName evidence="9">Transporter</fullName>
    </submittedName>
</protein>
<comment type="subcellular location">
    <subcellularLocation>
        <location evidence="1">Cell membrane</location>
        <topology evidence="1">Multi-pass membrane protein</topology>
    </subcellularLocation>
</comment>
<dbReference type="OrthoDB" id="9805239at2"/>
<feature type="transmembrane region" description="Helical" evidence="7">
    <location>
        <begin position="208"/>
        <end position="231"/>
    </location>
</feature>
<organism evidence="9 10">
    <name type="scientific">Alicyclobacillus ferrooxydans</name>
    <dbReference type="NCBI Taxonomy" id="471514"/>
    <lineage>
        <taxon>Bacteria</taxon>
        <taxon>Bacillati</taxon>
        <taxon>Bacillota</taxon>
        <taxon>Bacilli</taxon>
        <taxon>Bacillales</taxon>
        <taxon>Alicyclobacillaceae</taxon>
        <taxon>Alicyclobacillus</taxon>
    </lineage>
</organism>
<dbReference type="PANTHER" id="PTHR32322">
    <property type="entry name" value="INNER MEMBRANE TRANSPORTER"/>
    <property type="match status" value="1"/>
</dbReference>
<feature type="domain" description="EamA" evidence="8">
    <location>
        <begin position="150"/>
        <end position="282"/>
    </location>
</feature>
<dbReference type="RefSeq" id="WP_054967774.1">
    <property type="nucleotide sequence ID" value="NZ_LJCO01000012.1"/>
</dbReference>
<dbReference type="EMBL" id="LJCO01000012">
    <property type="protein sequence ID" value="KPV45196.1"/>
    <property type="molecule type" value="Genomic_DNA"/>
</dbReference>
<name>A0A0P9GVB6_9BACL</name>
<keyword evidence="3" id="KW-1003">Cell membrane</keyword>
<proteinExistence type="inferred from homology"/>
<feature type="transmembrane region" description="Helical" evidence="7">
    <location>
        <begin position="243"/>
        <end position="260"/>
    </location>
</feature>
<evidence type="ECO:0000256" key="5">
    <source>
        <dbReference type="ARBA" id="ARBA00022989"/>
    </source>
</evidence>
<keyword evidence="10" id="KW-1185">Reference proteome</keyword>
<evidence type="ECO:0000256" key="7">
    <source>
        <dbReference type="SAM" id="Phobius"/>
    </source>
</evidence>
<comment type="caution">
    <text evidence="9">The sequence shown here is derived from an EMBL/GenBank/DDBJ whole genome shotgun (WGS) entry which is preliminary data.</text>
</comment>
<feature type="domain" description="EamA" evidence="8">
    <location>
        <begin position="2"/>
        <end position="135"/>
    </location>
</feature>
<dbReference type="GO" id="GO:0005886">
    <property type="term" value="C:plasma membrane"/>
    <property type="evidence" value="ECO:0007669"/>
    <property type="project" value="UniProtKB-SubCell"/>
</dbReference>
<feature type="transmembrane region" description="Helical" evidence="7">
    <location>
        <begin position="63"/>
        <end position="83"/>
    </location>
</feature>
<keyword evidence="6 7" id="KW-0472">Membrane</keyword>
<dbReference type="Pfam" id="PF00892">
    <property type="entry name" value="EamA"/>
    <property type="match status" value="2"/>
</dbReference>
<sequence length="301" mass="32804">MKYYLLLVLTSLMWAGNFVTGKFLVGHTSALTITDLRWAIADVLLFPVVWVADRKLLPPLRALLPLALMGLTGVIAFNLFTYLALQHTTPDNVGLISALNPVAIAIASFIFLQERLRIRQISGMLVSLFGVIVVVTKGHLTALAHFQVNTGVGLMLVAVGSWGLYAVAGRFAMKHVSAYGATLWAGVLGVIFMLPFDLPRLSFHQLNVPFWSSIFYTAIGGTVVAMIVWNIGIQRVGGTQSGIFLNFNPIFTAGLAYLLMGETIHISQVVGTLIVIAGVSLFAIQRRQKQKPDRVSVRQLA</sequence>
<accession>A0A0P9GVB6</accession>
<comment type="similarity">
    <text evidence="2">Belongs to the EamA transporter family.</text>
</comment>
<dbReference type="InterPro" id="IPR050638">
    <property type="entry name" value="AA-Vitamin_Transporters"/>
</dbReference>
<evidence type="ECO:0000313" key="9">
    <source>
        <dbReference type="EMBL" id="KPV45196.1"/>
    </source>
</evidence>
<dbReference type="Proteomes" id="UP000050482">
    <property type="component" value="Unassembled WGS sequence"/>
</dbReference>
<dbReference type="PATRIC" id="fig|471514.4.peg.3289"/>
<evidence type="ECO:0000256" key="6">
    <source>
        <dbReference type="ARBA" id="ARBA00023136"/>
    </source>
</evidence>